<evidence type="ECO:0000256" key="2">
    <source>
        <dbReference type="SAM" id="SignalP"/>
    </source>
</evidence>
<comment type="caution">
    <text evidence="3">The sequence shown here is derived from an EMBL/GenBank/DDBJ whole genome shotgun (WGS) entry which is preliminary data.</text>
</comment>
<feature type="chain" id="PRO_5043843292" evidence="2">
    <location>
        <begin position="21"/>
        <end position="655"/>
    </location>
</feature>
<name>A0AAV6VQS1_9ARAC</name>
<evidence type="ECO:0000313" key="3">
    <source>
        <dbReference type="EMBL" id="KAG8197831.1"/>
    </source>
</evidence>
<feature type="region of interest" description="Disordered" evidence="1">
    <location>
        <begin position="469"/>
        <end position="490"/>
    </location>
</feature>
<dbReference type="Proteomes" id="UP000827092">
    <property type="component" value="Unassembled WGS sequence"/>
</dbReference>
<keyword evidence="4" id="KW-1185">Reference proteome</keyword>
<feature type="region of interest" description="Disordered" evidence="1">
    <location>
        <begin position="22"/>
        <end position="96"/>
    </location>
</feature>
<evidence type="ECO:0000256" key="1">
    <source>
        <dbReference type="SAM" id="MobiDB-lite"/>
    </source>
</evidence>
<dbReference type="AlphaFoldDB" id="A0AAV6VQS1"/>
<organism evidence="3 4">
    <name type="scientific">Oedothorax gibbosus</name>
    <dbReference type="NCBI Taxonomy" id="931172"/>
    <lineage>
        <taxon>Eukaryota</taxon>
        <taxon>Metazoa</taxon>
        <taxon>Ecdysozoa</taxon>
        <taxon>Arthropoda</taxon>
        <taxon>Chelicerata</taxon>
        <taxon>Arachnida</taxon>
        <taxon>Araneae</taxon>
        <taxon>Araneomorphae</taxon>
        <taxon>Entelegynae</taxon>
        <taxon>Araneoidea</taxon>
        <taxon>Linyphiidae</taxon>
        <taxon>Erigoninae</taxon>
        <taxon>Oedothorax</taxon>
    </lineage>
</organism>
<keyword evidence="2" id="KW-0732">Signal</keyword>
<gene>
    <name evidence="3" type="ORF">JTE90_020109</name>
</gene>
<feature type="compositionally biased region" description="Polar residues" evidence="1">
    <location>
        <begin position="65"/>
        <end position="76"/>
    </location>
</feature>
<feature type="compositionally biased region" description="Polar residues" evidence="1">
    <location>
        <begin position="31"/>
        <end position="43"/>
    </location>
</feature>
<sequence>MVKVLMFICCLVSTAAFTEGKHPISLPVQPPTNQSSKELQPTENIKRDSSKRFGNIRRPTKSHSIRISNIPSQPSTGHHEPVKNHENSTNNFSNIPRLNQKDIIPKKFQLYPRFDSKRIVNKSSVSKSLPVDLIDTDQELVSESSNLNVTYLKIRRPLKILSPNSDRLVYRKKNKSIADKGSFHSHPKTNLFGLESTVKRQDYTPVTKDQWYRAANYKSYPYFYDRVPYNNQYDINYEGLSKTSDNSEWLGKEDEDSKYKDSSVSKEFPISNYGSLGNIQLLQNQLKMQLQKNFNFNDEEDEKYFRSPPNLSPSFERHKIFDSQINAKQEFDFVSPVHSSQMFSTPTNSFNNQPTDKIFNQIQPSFTSAHPQPLQDSHLDNRPYPMQEYLGFPRKLSSDSTETFNDHRSHSGESQFPYNSHETTPNHYPKAPHDSTYMNHNDNQHFTPNQNFNKYSTNEDILAAKVKSVLNPRPENNSPYSNLPSPDERQRHYLPITNQPSSNTDPTDDFNIYGRTTSEKGLIPNPNKYLSEDDILAAKVKAILNPPDEKANPTEMPSLEERQRHYMPITDNPINDDRYMNFKNATVSGRNEDGEDLDSDTESEDTGDSEDGGDSEEAHSGFLDMGAYTDRLGSFGWYADFPVGRGHDKVSYSSS</sequence>
<evidence type="ECO:0000313" key="4">
    <source>
        <dbReference type="Proteomes" id="UP000827092"/>
    </source>
</evidence>
<feature type="compositionally biased region" description="Polar residues" evidence="1">
    <location>
        <begin position="474"/>
        <end position="484"/>
    </location>
</feature>
<feature type="compositionally biased region" description="Polar residues" evidence="1">
    <location>
        <begin position="412"/>
        <end position="424"/>
    </location>
</feature>
<feature type="compositionally biased region" description="Basic and acidic residues" evidence="1">
    <location>
        <begin position="77"/>
        <end position="86"/>
    </location>
</feature>
<accession>A0AAV6VQS1</accession>
<reference evidence="3 4" key="1">
    <citation type="journal article" date="2022" name="Nat. Ecol. Evol.">
        <title>A masculinizing supergene underlies an exaggerated male reproductive morph in a spider.</title>
        <authorList>
            <person name="Hendrickx F."/>
            <person name="De Corte Z."/>
            <person name="Sonet G."/>
            <person name="Van Belleghem S.M."/>
            <person name="Kostlbacher S."/>
            <person name="Vangestel C."/>
        </authorList>
    </citation>
    <scope>NUCLEOTIDE SEQUENCE [LARGE SCALE GENOMIC DNA]</scope>
    <source>
        <strain evidence="3">W744_W776</strain>
    </source>
</reference>
<feature type="region of interest" description="Disordered" evidence="1">
    <location>
        <begin position="397"/>
        <end position="424"/>
    </location>
</feature>
<feature type="compositionally biased region" description="Acidic residues" evidence="1">
    <location>
        <begin position="593"/>
        <end position="615"/>
    </location>
</feature>
<dbReference type="EMBL" id="JAFNEN010000049">
    <property type="protein sequence ID" value="KAG8197831.1"/>
    <property type="molecule type" value="Genomic_DNA"/>
</dbReference>
<proteinExistence type="predicted"/>
<feature type="compositionally biased region" description="Basic residues" evidence="1">
    <location>
        <begin position="54"/>
        <end position="64"/>
    </location>
</feature>
<feature type="signal peptide" evidence="2">
    <location>
        <begin position="1"/>
        <end position="20"/>
    </location>
</feature>
<feature type="compositionally biased region" description="Polar residues" evidence="1">
    <location>
        <begin position="87"/>
        <end position="96"/>
    </location>
</feature>
<protein>
    <submittedName>
        <fullName evidence="3">Uncharacterized protein</fullName>
    </submittedName>
</protein>
<feature type="region of interest" description="Disordered" evidence="1">
    <location>
        <begin position="587"/>
        <end position="623"/>
    </location>
</feature>